<sequence length="345" mass="38664">MNIGSARQAAVNWVMSHGSQSPGYLGAYFSGSTVTLPDDATLSPSSDMDIVIVVHEVPSIKLGKFRYQNVLLEVTYLPWDLFDSVEKVLTNYHLAGSFRTNTIIADPYSRLYPIYQQVSQHFAQKSWVEKRCEDVLYKIKAGLHSIDMTQPLYDRITALLFPAAITTHVLLTAALQNPTVRLRYLRVREVLTQYNELPVYTELLQLLGCEQMTAEQVRQHLEQLEVTFDTAADVASTPFFFSSDITVSARPIVIEGSRELIESGNHLEAVFWIAATFARCHKILDTDAAPDTKQPLAPAFQALIDDLGIGTSESYLNRAEQIRNYLPALSKTADDMIAAHPHIWS</sequence>
<dbReference type="AlphaFoldDB" id="A0AAX3N006"/>
<keyword evidence="4" id="KW-1185">Reference proteome</keyword>
<name>A0AAX3N006_9BACL</name>
<protein>
    <recommendedName>
        <fullName evidence="5">Polymerase nucleotidyl transferase domain-containing protein</fullName>
    </recommendedName>
</protein>
<dbReference type="RefSeq" id="WP_047911592.1">
    <property type="nucleotide sequence ID" value="NZ_CP118101.1"/>
</dbReference>
<dbReference type="EMBL" id="CP118108">
    <property type="protein sequence ID" value="WDI02973.1"/>
    <property type="molecule type" value="Genomic_DNA"/>
</dbReference>
<evidence type="ECO:0008006" key="5">
    <source>
        <dbReference type="Google" id="ProtNLM"/>
    </source>
</evidence>
<dbReference type="Proteomes" id="UP001221519">
    <property type="component" value="Chromosome"/>
</dbReference>
<evidence type="ECO:0000313" key="1">
    <source>
        <dbReference type="EMBL" id="WDH83200.1"/>
    </source>
</evidence>
<reference evidence="1 4" key="1">
    <citation type="submission" date="2023-02" db="EMBL/GenBank/DDBJ databases">
        <title>Pathogen: clinical or host-associated sample.</title>
        <authorList>
            <person name="Hergert J."/>
            <person name="Casey R."/>
            <person name="Wagner J."/>
            <person name="Young E.L."/>
            <person name="Oakeson K.F."/>
        </authorList>
    </citation>
    <scope>NUCLEOTIDE SEQUENCE</scope>
    <source>
        <strain evidence="2 4">2022CK-00829</strain>
        <strain evidence="1">2022CK-00830</strain>
    </source>
</reference>
<dbReference type="EMBL" id="CP118101">
    <property type="protein sequence ID" value="WDH83200.1"/>
    <property type="molecule type" value="Genomic_DNA"/>
</dbReference>
<organism evidence="1 3">
    <name type="scientific">Paenibacillus urinalis</name>
    <dbReference type="NCBI Taxonomy" id="521520"/>
    <lineage>
        <taxon>Bacteria</taxon>
        <taxon>Bacillati</taxon>
        <taxon>Bacillota</taxon>
        <taxon>Bacilli</taxon>
        <taxon>Bacillales</taxon>
        <taxon>Paenibacillaceae</taxon>
        <taxon>Paenibacillus</taxon>
    </lineage>
</organism>
<evidence type="ECO:0000313" key="4">
    <source>
        <dbReference type="Proteomes" id="UP001221519"/>
    </source>
</evidence>
<accession>A0AAX3N006</accession>
<evidence type="ECO:0000313" key="2">
    <source>
        <dbReference type="EMBL" id="WDI02973.1"/>
    </source>
</evidence>
<dbReference type="Proteomes" id="UP001220962">
    <property type="component" value="Chromosome"/>
</dbReference>
<proteinExistence type="predicted"/>
<gene>
    <name evidence="1" type="ORF">PUW23_02830</name>
    <name evidence="2" type="ORF">PUW25_02990</name>
</gene>
<evidence type="ECO:0000313" key="3">
    <source>
        <dbReference type="Proteomes" id="UP001220962"/>
    </source>
</evidence>